<keyword evidence="8" id="KW-1185">Reference proteome</keyword>
<dbReference type="InterPro" id="IPR050572">
    <property type="entry name" value="Fe-S_Ferredoxin"/>
</dbReference>
<dbReference type="Pfam" id="PF12838">
    <property type="entry name" value="Fer4_7"/>
    <property type="match status" value="1"/>
</dbReference>
<feature type="domain" description="4Fe-4S ferredoxin-type" evidence="6">
    <location>
        <begin position="300"/>
        <end position="329"/>
    </location>
</feature>
<feature type="domain" description="4Fe-4S ferredoxin-type" evidence="6">
    <location>
        <begin position="530"/>
        <end position="559"/>
    </location>
</feature>
<evidence type="ECO:0000256" key="3">
    <source>
        <dbReference type="ARBA" id="ARBA00023004"/>
    </source>
</evidence>
<dbReference type="InterPro" id="IPR017900">
    <property type="entry name" value="4Fe4S_Fe_S_CS"/>
</dbReference>
<name>A0A0P1EM27_9RHOB</name>
<dbReference type="Proteomes" id="UP000054823">
    <property type="component" value="Unassembled WGS sequence"/>
</dbReference>
<dbReference type="AlphaFoldDB" id="A0A0P1EM27"/>
<evidence type="ECO:0000256" key="1">
    <source>
        <dbReference type="ARBA" id="ARBA00022485"/>
    </source>
</evidence>
<reference evidence="7 8" key="1">
    <citation type="submission" date="2015-09" db="EMBL/GenBank/DDBJ databases">
        <authorList>
            <consortium name="Swine Surveillance"/>
        </authorList>
    </citation>
    <scope>NUCLEOTIDE SEQUENCE [LARGE SCALE GENOMIC DNA]</scope>
    <source>
        <strain evidence="7 8">CECT 7688</strain>
    </source>
</reference>
<keyword evidence="2" id="KW-0479">Metal-binding</keyword>
<dbReference type="Gene3D" id="3.30.70.20">
    <property type="match status" value="2"/>
</dbReference>
<keyword evidence="4" id="KW-0411">Iron-sulfur</keyword>
<sequence>MSKTLILCNCSNSMNLDTAHPTAQGEITCSKIHSGLCTTQTQAAADLITAAGGGENALIACQQEQDFFVELAAELETQTPQFVDLRDRAGWSDEAAQAGPKMAALLADALRPQTPTKTFDITSEGQCLILGAPNVALAAADQLQDFLSVTVLLPSGITAPEERRYDVVAGQVKRVTGALGNFAVEIDALQQLDPSGRGALRFGEARDGANTICDIILDLRGAPALVPAPEKREGYLKADPKSLPAVAAAILEASHLVGTFEKPLYLSLEPSICAHARAEQTGCTKCLDVCPTSAIRPAGDHVDIDPNICAGCGSCAALCPSGAITYDDPPTSAVFARLHALADAYRAAGGIAPRLLVHDRSFGAEMIALAARHERGLPAAVIPLDLERISGFGHAETLAALASGFASVDILVAPTTDRGALDSEMQLAQTLSGTPDRLRLIEPQDPTALCDLLYTAHPAALRTNPVLPLGNRRQVTRLAVKALRDDSTAFTLPENAPYGSVQVNKDACTLCLSCASLCPAGALGDNPDKPQLRFQEDACLQCGLCTQVCPENAISLVPQFNPSDSALSQQIVHEEEPFDCIECGTPFGVKSTIERIIEKLEGKHPMFATSDAAKMIRMCDDCRVNAQFHQDNNPFAAGQRPATRTSDDYFSKRRDH</sequence>
<dbReference type="STRING" id="321267.SHM7688_00709"/>
<evidence type="ECO:0000256" key="5">
    <source>
        <dbReference type="SAM" id="MobiDB-lite"/>
    </source>
</evidence>
<keyword evidence="3" id="KW-0408">Iron</keyword>
<dbReference type="PANTHER" id="PTHR43687">
    <property type="entry name" value="ADENYLYLSULFATE REDUCTASE, BETA SUBUNIT"/>
    <property type="match status" value="1"/>
</dbReference>
<dbReference type="SUPFAM" id="SSF54862">
    <property type="entry name" value="4Fe-4S ferredoxins"/>
    <property type="match status" value="1"/>
</dbReference>
<dbReference type="OrthoDB" id="9800445at2"/>
<evidence type="ECO:0000256" key="2">
    <source>
        <dbReference type="ARBA" id="ARBA00022723"/>
    </source>
</evidence>
<accession>A0A0P1EM27</accession>
<dbReference type="RefSeq" id="WP_058238602.1">
    <property type="nucleotide sequence ID" value="NZ_CYPW01000006.1"/>
</dbReference>
<dbReference type="GO" id="GO:0051539">
    <property type="term" value="F:4 iron, 4 sulfur cluster binding"/>
    <property type="evidence" value="ECO:0007669"/>
    <property type="project" value="UniProtKB-KW"/>
</dbReference>
<dbReference type="PANTHER" id="PTHR43687:SF4">
    <property type="entry name" value="BLR5484 PROTEIN"/>
    <property type="match status" value="1"/>
</dbReference>
<evidence type="ECO:0000313" key="8">
    <source>
        <dbReference type="Proteomes" id="UP000054823"/>
    </source>
</evidence>
<dbReference type="Pfam" id="PF13187">
    <property type="entry name" value="Fer4_9"/>
    <property type="match status" value="1"/>
</dbReference>
<evidence type="ECO:0000256" key="4">
    <source>
        <dbReference type="ARBA" id="ARBA00023014"/>
    </source>
</evidence>
<dbReference type="InterPro" id="IPR017896">
    <property type="entry name" value="4Fe4S_Fe-S-bd"/>
</dbReference>
<proteinExistence type="predicted"/>
<gene>
    <name evidence="7" type="primary">fdxA_1</name>
    <name evidence="7" type="ORF">SHM7688_00709</name>
</gene>
<organism evidence="7 8">
    <name type="scientific">Shimia marina</name>
    <dbReference type="NCBI Taxonomy" id="321267"/>
    <lineage>
        <taxon>Bacteria</taxon>
        <taxon>Pseudomonadati</taxon>
        <taxon>Pseudomonadota</taxon>
        <taxon>Alphaproteobacteria</taxon>
        <taxon>Rhodobacterales</taxon>
        <taxon>Roseobacteraceae</taxon>
    </lineage>
</organism>
<feature type="compositionally biased region" description="Basic and acidic residues" evidence="5">
    <location>
        <begin position="645"/>
        <end position="656"/>
    </location>
</feature>
<protein>
    <submittedName>
        <fullName evidence="7">Seven-iron ferredoxin</fullName>
    </submittedName>
</protein>
<dbReference type="PROSITE" id="PS51379">
    <property type="entry name" value="4FE4S_FER_2"/>
    <property type="match status" value="3"/>
</dbReference>
<dbReference type="EMBL" id="CYPW01000006">
    <property type="protein sequence ID" value="CUH51275.1"/>
    <property type="molecule type" value="Genomic_DNA"/>
</dbReference>
<dbReference type="GO" id="GO:0046872">
    <property type="term" value="F:metal ion binding"/>
    <property type="evidence" value="ECO:0007669"/>
    <property type="project" value="UniProtKB-KW"/>
</dbReference>
<evidence type="ECO:0000259" key="6">
    <source>
        <dbReference type="PROSITE" id="PS51379"/>
    </source>
</evidence>
<dbReference type="PROSITE" id="PS00198">
    <property type="entry name" value="4FE4S_FER_1"/>
    <property type="match status" value="2"/>
</dbReference>
<keyword evidence="1" id="KW-0004">4Fe-4S</keyword>
<feature type="region of interest" description="Disordered" evidence="5">
    <location>
        <begin position="633"/>
        <end position="656"/>
    </location>
</feature>
<feature type="domain" description="4Fe-4S ferredoxin-type" evidence="6">
    <location>
        <begin position="499"/>
        <end position="528"/>
    </location>
</feature>
<evidence type="ECO:0000313" key="7">
    <source>
        <dbReference type="EMBL" id="CUH51275.1"/>
    </source>
</evidence>